<dbReference type="PROSITE" id="PS51257">
    <property type="entry name" value="PROKAR_LIPOPROTEIN"/>
    <property type="match status" value="1"/>
</dbReference>
<dbReference type="RefSeq" id="WP_154484270.1">
    <property type="nucleotide sequence ID" value="NZ_JAJBNW010000056.1"/>
</dbReference>
<evidence type="ECO:0000256" key="7">
    <source>
        <dbReference type="ARBA" id="ARBA00022842"/>
    </source>
</evidence>
<dbReference type="GO" id="GO:0046872">
    <property type="term" value="F:metal ion binding"/>
    <property type="evidence" value="ECO:0007669"/>
    <property type="project" value="UniProtKB-UniRule"/>
</dbReference>
<keyword evidence="16" id="KW-1185">Reference proteome</keyword>
<keyword evidence="7 10" id="KW-0460">Magnesium</keyword>
<evidence type="ECO:0000256" key="10">
    <source>
        <dbReference type="PIRNR" id="PIRNR006268"/>
    </source>
</evidence>
<keyword evidence="4 10" id="KW-0808">Transferase</keyword>
<dbReference type="OrthoDB" id="9778595at2"/>
<comment type="function">
    <text evidence="12">Flavin transferase that catalyzes the transfer of the FMN moiety of FAD and its covalent binding to the hydroxyl group of a threonine residue in a target flavoprotein.</text>
</comment>
<dbReference type="Gene3D" id="3.10.520.10">
    <property type="entry name" value="ApbE-like domains"/>
    <property type="match status" value="1"/>
</dbReference>
<evidence type="ECO:0000313" key="14">
    <source>
        <dbReference type="EMBL" id="MSS43587.1"/>
    </source>
</evidence>
<reference evidence="14 15" key="1">
    <citation type="submission" date="2019-08" db="EMBL/GenBank/DDBJ databases">
        <title>In-depth cultivation of the pig gut microbiome towards novel bacterial diversity and tailored functional studies.</title>
        <authorList>
            <person name="Wylensek D."/>
            <person name="Hitch T.C.A."/>
            <person name="Clavel T."/>
        </authorList>
    </citation>
    <scope>NUCLEOTIDE SEQUENCE [LARGE SCALE GENOMIC DNA]</scope>
    <source>
        <strain evidence="14 15">Med78-601-WT-4W-RMD-3</strain>
    </source>
</reference>
<evidence type="ECO:0000256" key="1">
    <source>
        <dbReference type="ARBA" id="ARBA00011955"/>
    </source>
</evidence>
<comment type="similarity">
    <text evidence="10 12">Belongs to the ApbE family.</text>
</comment>
<reference evidence="13" key="2">
    <citation type="submission" date="2022-01" db="EMBL/GenBank/DDBJ databases">
        <title>Collection of gut derived symbiotic bacterial strains cultured from healthy donors.</title>
        <authorList>
            <person name="Lin H."/>
            <person name="Kohout C."/>
            <person name="Waligurski E."/>
            <person name="Pamer E.G."/>
        </authorList>
    </citation>
    <scope>NUCLEOTIDE SEQUENCE</scope>
    <source>
        <strain evidence="13">MSK.14.39</strain>
    </source>
</reference>
<comment type="catalytic activity">
    <reaction evidence="9 10 12">
        <text>L-threonyl-[protein] + FAD = FMN-L-threonyl-[protein] + AMP + H(+)</text>
        <dbReference type="Rhea" id="RHEA:36847"/>
        <dbReference type="Rhea" id="RHEA-COMP:11060"/>
        <dbReference type="Rhea" id="RHEA-COMP:11061"/>
        <dbReference type="ChEBI" id="CHEBI:15378"/>
        <dbReference type="ChEBI" id="CHEBI:30013"/>
        <dbReference type="ChEBI" id="CHEBI:57692"/>
        <dbReference type="ChEBI" id="CHEBI:74257"/>
        <dbReference type="ChEBI" id="CHEBI:456215"/>
        <dbReference type="EC" id="2.7.1.180"/>
    </reaction>
</comment>
<evidence type="ECO:0000256" key="8">
    <source>
        <dbReference type="ARBA" id="ARBA00031306"/>
    </source>
</evidence>
<keyword evidence="3 10" id="KW-0285">Flavoprotein</keyword>
<dbReference type="InterPro" id="IPR024932">
    <property type="entry name" value="ApbE"/>
</dbReference>
<dbReference type="Proteomes" id="UP000462760">
    <property type="component" value="Unassembled WGS sequence"/>
</dbReference>
<dbReference type="SUPFAM" id="SSF143631">
    <property type="entry name" value="ApbE-like"/>
    <property type="match status" value="1"/>
</dbReference>
<keyword evidence="5 10" id="KW-0479">Metal-binding</keyword>
<dbReference type="EMBL" id="JAKNID010000021">
    <property type="protein sequence ID" value="MCG4565148.1"/>
    <property type="molecule type" value="Genomic_DNA"/>
</dbReference>
<evidence type="ECO:0000256" key="9">
    <source>
        <dbReference type="ARBA" id="ARBA00048540"/>
    </source>
</evidence>
<dbReference type="GO" id="GO:0005886">
    <property type="term" value="C:plasma membrane"/>
    <property type="evidence" value="ECO:0007669"/>
    <property type="project" value="UniProtKB-SubCell"/>
</dbReference>
<sequence>MRYKNKIILILISTLLVSAFLGGCKKEEDKEPLSKTEFMMDTVMTIKLYDKKDEVILDKSFDRIREIEDKMSITIEDSDVSKINKNAGKNPVKVDDEVYEILTRAKYFAELTDGAYEPTIGPLVDLWNIRNEGKNNKHDIPSKEDIEKALNKVDYKKLELLEDNKVFLKEEGMKLDLGGIAKGYAADEIKKILKENGVNSAIVDLGGNIYAVGSKGQDEYWKIGIQNPQEQRGSYVGIIEVKDSSVVTSGDYERYFEVNGKRYHHIIDSKTGYPSDNELSAISIIAKSSTDSDALSTALFVLGREKSKEVLKELEDIEVLYVTKSDNIYISPGIKDRFDLNNNNFDLKINEY</sequence>
<evidence type="ECO:0000256" key="2">
    <source>
        <dbReference type="ARBA" id="ARBA00016337"/>
    </source>
</evidence>
<evidence type="ECO:0000256" key="6">
    <source>
        <dbReference type="ARBA" id="ARBA00022827"/>
    </source>
</evidence>
<dbReference type="PANTHER" id="PTHR30040">
    <property type="entry name" value="THIAMINE BIOSYNTHESIS LIPOPROTEIN APBE"/>
    <property type="match status" value="1"/>
</dbReference>
<evidence type="ECO:0000256" key="5">
    <source>
        <dbReference type="ARBA" id="ARBA00022723"/>
    </source>
</evidence>
<dbReference type="PANTHER" id="PTHR30040:SF2">
    <property type="entry name" value="FAD:PROTEIN FMN TRANSFERASE"/>
    <property type="match status" value="1"/>
</dbReference>
<evidence type="ECO:0000256" key="4">
    <source>
        <dbReference type="ARBA" id="ARBA00022679"/>
    </source>
</evidence>
<keyword evidence="6 10" id="KW-0274">FAD</keyword>
<dbReference type="GO" id="GO:0016740">
    <property type="term" value="F:transferase activity"/>
    <property type="evidence" value="ECO:0007669"/>
    <property type="project" value="UniProtKB-UniRule"/>
</dbReference>
<dbReference type="PIRSF" id="PIRSF006268">
    <property type="entry name" value="ApbE"/>
    <property type="match status" value="1"/>
</dbReference>
<keyword evidence="12" id="KW-0449">Lipoprotein</keyword>
<dbReference type="AlphaFoldDB" id="A0A844FHN8"/>
<keyword evidence="12" id="KW-0472">Membrane</keyword>
<evidence type="ECO:0000256" key="12">
    <source>
        <dbReference type="RuleBase" id="RU363002"/>
    </source>
</evidence>
<dbReference type="Proteomes" id="UP001108123">
    <property type="component" value="Unassembled WGS sequence"/>
</dbReference>
<comment type="cofactor">
    <cofactor evidence="11">
        <name>Mg(2+)</name>
        <dbReference type="ChEBI" id="CHEBI:18420"/>
    </cofactor>
    <cofactor evidence="11">
        <name>Mn(2+)</name>
        <dbReference type="ChEBI" id="CHEBI:29035"/>
    </cofactor>
    <text evidence="11">Magnesium. Can also use manganese.</text>
</comment>
<keyword evidence="12" id="KW-1003">Cell membrane</keyword>
<feature type="binding site" evidence="11">
    <location>
        <position position="293"/>
    </location>
    <ligand>
        <name>Mg(2+)</name>
        <dbReference type="ChEBI" id="CHEBI:18420"/>
    </ligand>
</feature>
<dbReference type="EC" id="2.7.1.180" evidence="1 10"/>
<keyword evidence="12" id="KW-0997">Cell inner membrane</keyword>
<feature type="binding site" evidence="11">
    <location>
        <position position="297"/>
    </location>
    <ligand>
        <name>Mg(2+)</name>
        <dbReference type="ChEBI" id="CHEBI:18420"/>
    </ligand>
</feature>
<proteinExistence type="inferred from homology"/>
<dbReference type="EMBL" id="VULR01000009">
    <property type="protein sequence ID" value="MSS43587.1"/>
    <property type="molecule type" value="Genomic_DNA"/>
</dbReference>
<comment type="caution">
    <text evidence="14">The sequence shown here is derived from an EMBL/GenBank/DDBJ whole genome shotgun (WGS) entry which is preliminary data.</text>
</comment>
<evidence type="ECO:0000313" key="13">
    <source>
        <dbReference type="EMBL" id="MCG4565148.1"/>
    </source>
</evidence>
<dbReference type="Pfam" id="PF02424">
    <property type="entry name" value="ApbE"/>
    <property type="match status" value="1"/>
</dbReference>
<evidence type="ECO:0000313" key="15">
    <source>
        <dbReference type="Proteomes" id="UP000462760"/>
    </source>
</evidence>
<evidence type="ECO:0000256" key="3">
    <source>
        <dbReference type="ARBA" id="ARBA00022630"/>
    </source>
</evidence>
<gene>
    <name evidence="14" type="ORF">FYJ27_07590</name>
    <name evidence="13" type="ORF">L0P62_06780</name>
</gene>
<evidence type="ECO:0000256" key="11">
    <source>
        <dbReference type="PIRSR" id="PIRSR006268-2"/>
    </source>
</evidence>
<evidence type="ECO:0000313" key="16">
    <source>
        <dbReference type="Proteomes" id="UP001108123"/>
    </source>
</evidence>
<comment type="subcellular location">
    <subcellularLocation>
        <location evidence="12">Cell inner membrane</location>
        <topology evidence="12">Lipid-anchor</topology>
        <orientation evidence="12">Periplasmic side</orientation>
    </subcellularLocation>
</comment>
<protein>
    <recommendedName>
        <fullName evidence="2 10">FAD:protein FMN transferase</fullName>
        <ecNumber evidence="1 10">2.7.1.180</ecNumber>
    </recommendedName>
    <alternativeName>
        <fullName evidence="8 10">Flavin transferase</fullName>
    </alternativeName>
</protein>
<name>A0A844FHN8_9FIRM</name>
<organism evidence="14 15">
    <name type="scientific">Anaerosalibacter bizertensis</name>
    <dbReference type="NCBI Taxonomy" id="932217"/>
    <lineage>
        <taxon>Bacteria</taxon>
        <taxon>Bacillati</taxon>
        <taxon>Bacillota</taxon>
        <taxon>Tissierellia</taxon>
        <taxon>Tissierellales</taxon>
        <taxon>Sporanaerobacteraceae</taxon>
        <taxon>Anaerosalibacter</taxon>
    </lineage>
</organism>
<feature type="binding site" evidence="11">
    <location>
        <position position="179"/>
    </location>
    <ligand>
        <name>Mg(2+)</name>
        <dbReference type="ChEBI" id="CHEBI:18420"/>
    </ligand>
</feature>
<dbReference type="InterPro" id="IPR003374">
    <property type="entry name" value="ApbE-like_sf"/>
</dbReference>
<accession>A0A844FHN8</accession>